<dbReference type="PRINTS" id="PR00080">
    <property type="entry name" value="SDRFAMILY"/>
</dbReference>
<dbReference type="PANTHER" id="PTHR42760">
    <property type="entry name" value="SHORT-CHAIN DEHYDROGENASES/REDUCTASES FAMILY MEMBER"/>
    <property type="match status" value="1"/>
</dbReference>
<sequence length="264" mass="27185">MSSDDQRVAERPRVAFITGASGGIGRGIAEHLAGLGYSIGLSDISESALQAVAEDITETTGVAVSVFAADLADRESVQAAVDATVSRLGGLDVLVNCAGILKDARIEKMDPAVFRQVLDVNLIGMLTTTSAALPALRSSGTGRIISLTSRAWLGNFGSTNYAASKGGIAGVSRSLSLRLATDGITVNCIAPGFIETPMSNSMPDDIIERVRQSIPVGRVGQPIDVARTVAFLADANAGYLTGQSIPVCGGRSISGSMRKDTVSS</sequence>
<accession>A0A2S8J736</accession>
<gene>
    <name evidence="4" type="ORF">C5613_22290</name>
</gene>
<reference evidence="5" key="1">
    <citation type="submission" date="2018-02" db="EMBL/GenBank/DDBJ databases">
        <title>Draft genome sequencing of Rhodococcus opacus KU647198.</title>
        <authorList>
            <person name="Zheng B.-X."/>
        </authorList>
    </citation>
    <scope>NUCLEOTIDE SEQUENCE [LARGE SCALE GENOMIC DNA]</scope>
    <source>
        <strain evidence="5">04-OD7</strain>
    </source>
</reference>
<dbReference type="SMART" id="SM00822">
    <property type="entry name" value="PKS_KR"/>
    <property type="match status" value="1"/>
</dbReference>
<dbReference type="FunFam" id="3.40.50.720:FF:000173">
    <property type="entry name" value="3-oxoacyl-[acyl-carrier protein] reductase"/>
    <property type="match status" value="1"/>
</dbReference>
<dbReference type="InterPro" id="IPR057326">
    <property type="entry name" value="KR_dom"/>
</dbReference>
<evidence type="ECO:0000256" key="1">
    <source>
        <dbReference type="ARBA" id="ARBA00006484"/>
    </source>
</evidence>
<protein>
    <submittedName>
        <fullName evidence="4">Beta-ketoacyl-ACP reductase</fullName>
    </submittedName>
</protein>
<dbReference type="EMBL" id="PUIO01000028">
    <property type="protein sequence ID" value="PQP22797.1"/>
    <property type="molecule type" value="Genomic_DNA"/>
</dbReference>
<dbReference type="GO" id="GO:0016616">
    <property type="term" value="F:oxidoreductase activity, acting on the CH-OH group of donors, NAD or NADP as acceptor"/>
    <property type="evidence" value="ECO:0007669"/>
    <property type="project" value="UniProtKB-ARBA"/>
</dbReference>
<dbReference type="Proteomes" id="UP000239290">
    <property type="component" value="Unassembled WGS sequence"/>
</dbReference>
<evidence type="ECO:0000259" key="3">
    <source>
        <dbReference type="SMART" id="SM00822"/>
    </source>
</evidence>
<proteinExistence type="inferred from homology"/>
<dbReference type="AlphaFoldDB" id="A0A2S8J736"/>
<organism evidence="4 5">
    <name type="scientific">Rhodococcus opacus</name>
    <name type="common">Nocardia opaca</name>
    <dbReference type="NCBI Taxonomy" id="37919"/>
    <lineage>
        <taxon>Bacteria</taxon>
        <taxon>Bacillati</taxon>
        <taxon>Actinomycetota</taxon>
        <taxon>Actinomycetes</taxon>
        <taxon>Mycobacteriales</taxon>
        <taxon>Nocardiaceae</taxon>
        <taxon>Rhodococcus</taxon>
    </lineage>
</organism>
<dbReference type="RefSeq" id="WP_105417705.1">
    <property type="nucleotide sequence ID" value="NZ_PUIO01000028.1"/>
</dbReference>
<dbReference type="PANTHER" id="PTHR42760:SF133">
    <property type="entry name" value="3-OXOACYL-[ACYL-CARRIER-PROTEIN] REDUCTASE"/>
    <property type="match status" value="1"/>
</dbReference>
<dbReference type="SUPFAM" id="SSF51735">
    <property type="entry name" value="NAD(P)-binding Rossmann-fold domains"/>
    <property type="match status" value="1"/>
</dbReference>
<evidence type="ECO:0000313" key="5">
    <source>
        <dbReference type="Proteomes" id="UP000239290"/>
    </source>
</evidence>
<evidence type="ECO:0000256" key="2">
    <source>
        <dbReference type="ARBA" id="ARBA00023002"/>
    </source>
</evidence>
<feature type="domain" description="Ketoreductase" evidence="3">
    <location>
        <begin position="13"/>
        <end position="192"/>
    </location>
</feature>
<dbReference type="Pfam" id="PF13561">
    <property type="entry name" value="adh_short_C2"/>
    <property type="match status" value="1"/>
</dbReference>
<comment type="similarity">
    <text evidence="1">Belongs to the short-chain dehydrogenases/reductases (SDR) family.</text>
</comment>
<dbReference type="Gene3D" id="3.40.50.720">
    <property type="entry name" value="NAD(P)-binding Rossmann-like Domain"/>
    <property type="match status" value="1"/>
</dbReference>
<dbReference type="InterPro" id="IPR002347">
    <property type="entry name" value="SDR_fam"/>
</dbReference>
<keyword evidence="2" id="KW-0560">Oxidoreductase</keyword>
<dbReference type="PRINTS" id="PR00081">
    <property type="entry name" value="GDHRDH"/>
</dbReference>
<comment type="caution">
    <text evidence="4">The sequence shown here is derived from an EMBL/GenBank/DDBJ whole genome shotgun (WGS) entry which is preliminary data.</text>
</comment>
<dbReference type="InterPro" id="IPR036291">
    <property type="entry name" value="NAD(P)-bd_dom_sf"/>
</dbReference>
<evidence type="ECO:0000313" key="4">
    <source>
        <dbReference type="EMBL" id="PQP22797.1"/>
    </source>
</evidence>
<name>A0A2S8J736_RHOOP</name>